<dbReference type="PANTHER" id="PTHR24327:SF41">
    <property type="entry name" value="BRAIN-SPECIFIC HOMEOBOX PROTEIN"/>
    <property type="match status" value="1"/>
</dbReference>
<feature type="domain" description="Homeobox" evidence="8">
    <location>
        <begin position="140"/>
        <end position="190"/>
    </location>
</feature>
<evidence type="ECO:0000313" key="9">
    <source>
        <dbReference type="EMBL" id="EFO98718.1"/>
    </source>
</evidence>
<dbReference type="PANTHER" id="PTHR24327">
    <property type="entry name" value="HOMEOBOX PROTEIN"/>
    <property type="match status" value="1"/>
</dbReference>
<reference evidence="9" key="1">
    <citation type="submission" date="2007-07" db="EMBL/GenBank/DDBJ databases">
        <title>PCAP assembly of the Caenorhabditis remanei genome.</title>
        <authorList>
            <consortium name="The Caenorhabditis remanei Sequencing Consortium"/>
            <person name="Wilson R.K."/>
        </authorList>
    </citation>
    <scope>NUCLEOTIDE SEQUENCE [LARGE SCALE GENOMIC DNA]</scope>
    <source>
        <strain evidence="9">PB4641</strain>
    </source>
</reference>
<feature type="region of interest" description="Disordered" evidence="7">
    <location>
        <begin position="62"/>
        <end position="83"/>
    </location>
</feature>
<dbReference type="Pfam" id="PF00046">
    <property type="entry name" value="Homeodomain"/>
    <property type="match status" value="2"/>
</dbReference>
<evidence type="ECO:0000256" key="2">
    <source>
        <dbReference type="ARBA" id="ARBA00023125"/>
    </source>
</evidence>
<dbReference type="AlphaFoldDB" id="E3NI15"/>
<organism evidence="10">
    <name type="scientific">Caenorhabditis remanei</name>
    <name type="common">Caenorhabditis vulgaris</name>
    <dbReference type="NCBI Taxonomy" id="31234"/>
    <lineage>
        <taxon>Eukaryota</taxon>
        <taxon>Metazoa</taxon>
        <taxon>Ecdysozoa</taxon>
        <taxon>Nematoda</taxon>
        <taxon>Chromadorea</taxon>
        <taxon>Rhabditida</taxon>
        <taxon>Rhabditina</taxon>
        <taxon>Rhabditomorpha</taxon>
        <taxon>Rhabditoidea</taxon>
        <taxon>Rhabditidae</taxon>
        <taxon>Peloderinae</taxon>
        <taxon>Caenorhabditis</taxon>
    </lineage>
</organism>
<dbReference type="OrthoDB" id="6159439at2759"/>
<gene>
    <name evidence="9" type="ORF">CRE_27902</name>
</gene>
<accession>E3NI15</accession>
<sequence>MFITSQWSLGKEVFTLIWSISFWSFLYSSRSLLSSIHYIPNWSFHSTFSVLVRLPLPTTLQMGKTSRGSLEEKRDSPQSIPDPKRYTKLQLSILNARFSKCALLNEQERIDLGKEIGLSPNQVMWWFARQRTNRKRVERKETTSKTGTFTKFQLTVLNKEFSKCPRISHGKKVELARITGLTETQIQNWFSKHNGINPVLRAQPSHPFPINFPLPPSMIGFTPIRTPLIPMNVMPMIYPFPPLSIPFFGAPNNNNSIMKTSENAFRNTENLKSQKLNESESKEPSKAEEEEEVDIIN</sequence>
<evidence type="ECO:0000256" key="4">
    <source>
        <dbReference type="ARBA" id="ARBA00023242"/>
    </source>
</evidence>
<evidence type="ECO:0000313" key="10">
    <source>
        <dbReference type="Proteomes" id="UP000008281"/>
    </source>
</evidence>
<dbReference type="SUPFAM" id="SSF46689">
    <property type="entry name" value="Homeodomain-like"/>
    <property type="match status" value="2"/>
</dbReference>
<dbReference type="GO" id="GO:0000981">
    <property type="term" value="F:DNA-binding transcription factor activity, RNA polymerase II-specific"/>
    <property type="evidence" value="ECO:0007669"/>
    <property type="project" value="TreeGrafter"/>
</dbReference>
<dbReference type="GO" id="GO:0000978">
    <property type="term" value="F:RNA polymerase II cis-regulatory region sequence-specific DNA binding"/>
    <property type="evidence" value="ECO:0007669"/>
    <property type="project" value="TreeGrafter"/>
</dbReference>
<dbReference type="STRING" id="31234.E3NI15"/>
<dbReference type="HOGENOM" id="CLU_082223_0_0_1"/>
<dbReference type="PROSITE" id="PS50071">
    <property type="entry name" value="HOMEOBOX_2"/>
    <property type="match status" value="2"/>
</dbReference>
<feature type="compositionally biased region" description="Acidic residues" evidence="7">
    <location>
        <begin position="288"/>
        <end position="297"/>
    </location>
</feature>
<comment type="subcellular location">
    <subcellularLocation>
        <location evidence="1 5 6">Nucleus</location>
    </subcellularLocation>
</comment>
<feature type="region of interest" description="Disordered" evidence="7">
    <location>
        <begin position="268"/>
        <end position="297"/>
    </location>
</feature>
<evidence type="ECO:0000256" key="3">
    <source>
        <dbReference type="ARBA" id="ARBA00023155"/>
    </source>
</evidence>
<keyword evidence="2 5" id="KW-0238">DNA-binding</keyword>
<keyword evidence="4 5" id="KW-0539">Nucleus</keyword>
<evidence type="ECO:0000256" key="7">
    <source>
        <dbReference type="SAM" id="MobiDB-lite"/>
    </source>
</evidence>
<dbReference type="InterPro" id="IPR009057">
    <property type="entry name" value="Homeodomain-like_sf"/>
</dbReference>
<protein>
    <recommendedName>
        <fullName evidence="8">Homeobox domain-containing protein</fullName>
    </recommendedName>
</protein>
<dbReference type="Proteomes" id="UP000008281">
    <property type="component" value="Unassembled WGS sequence"/>
</dbReference>
<evidence type="ECO:0000256" key="5">
    <source>
        <dbReference type="PROSITE-ProRule" id="PRU00108"/>
    </source>
</evidence>
<dbReference type="Gene3D" id="1.10.10.60">
    <property type="entry name" value="Homeodomain-like"/>
    <property type="match status" value="2"/>
</dbReference>
<feature type="compositionally biased region" description="Basic and acidic residues" evidence="7">
    <location>
        <begin position="275"/>
        <end position="287"/>
    </location>
</feature>
<evidence type="ECO:0000256" key="6">
    <source>
        <dbReference type="RuleBase" id="RU000682"/>
    </source>
</evidence>
<dbReference type="EMBL" id="DS268691">
    <property type="protein sequence ID" value="EFO98718.1"/>
    <property type="molecule type" value="Genomic_DNA"/>
</dbReference>
<evidence type="ECO:0000259" key="8">
    <source>
        <dbReference type="PROSITE" id="PS50071"/>
    </source>
</evidence>
<evidence type="ECO:0000256" key="1">
    <source>
        <dbReference type="ARBA" id="ARBA00004123"/>
    </source>
</evidence>
<feature type="DNA-binding region" description="Homeobox" evidence="5">
    <location>
        <begin position="87"/>
        <end position="138"/>
    </location>
</feature>
<feature type="DNA-binding region" description="Homeobox" evidence="5">
    <location>
        <begin position="142"/>
        <end position="191"/>
    </location>
</feature>
<name>E3NI15_CAERE</name>
<keyword evidence="10" id="KW-1185">Reference proteome</keyword>
<dbReference type="CDD" id="cd00086">
    <property type="entry name" value="homeodomain"/>
    <property type="match status" value="2"/>
</dbReference>
<dbReference type="InterPro" id="IPR001356">
    <property type="entry name" value="HD"/>
</dbReference>
<keyword evidence="3 5" id="KW-0371">Homeobox</keyword>
<dbReference type="GO" id="GO:0005634">
    <property type="term" value="C:nucleus"/>
    <property type="evidence" value="ECO:0007669"/>
    <property type="project" value="UniProtKB-SubCell"/>
</dbReference>
<dbReference type="InterPro" id="IPR050460">
    <property type="entry name" value="Distal-less_Homeobox_TF"/>
</dbReference>
<dbReference type="SMART" id="SM00389">
    <property type="entry name" value="HOX"/>
    <property type="match status" value="2"/>
</dbReference>
<dbReference type="eggNOG" id="ENOG502TKJV">
    <property type="taxonomic scope" value="Eukaryota"/>
</dbReference>
<proteinExistence type="predicted"/>
<feature type="domain" description="Homeobox" evidence="8">
    <location>
        <begin position="85"/>
        <end position="137"/>
    </location>
</feature>
<dbReference type="InParanoid" id="E3NI15"/>